<evidence type="ECO:0000256" key="2">
    <source>
        <dbReference type="ARBA" id="ARBA00011901"/>
    </source>
</evidence>
<reference evidence="6 7" key="1">
    <citation type="submission" date="2020-08" db="EMBL/GenBank/DDBJ databases">
        <title>Genomic Encyclopedia of Type Strains, Phase IV (KMG-IV): sequencing the most valuable type-strain genomes for metagenomic binning, comparative biology and taxonomic classification.</title>
        <authorList>
            <person name="Goeker M."/>
        </authorList>
    </citation>
    <scope>NUCLEOTIDE SEQUENCE [LARGE SCALE GENOMIC DNA]</scope>
    <source>
        <strain evidence="6 7">DSM 25622</strain>
    </source>
</reference>
<dbReference type="GO" id="GO:0009253">
    <property type="term" value="P:peptidoglycan catabolic process"/>
    <property type="evidence" value="ECO:0007669"/>
    <property type="project" value="InterPro"/>
</dbReference>
<keyword evidence="7" id="KW-1185">Reference proteome</keyword>
<dbReference type="EC" id="3.5.1.28" evidence="2"/>
<dbReference type="Pfam" id="PF01520">
    <property type="entry name" value="Amidase_3"/>
    <property type="match status" value="1"/>
</dbReference>
<dbReference type="InterPro" id="IPR050695">
    <property type="entry name" value="N-acetylmuramoyl_amidase_3"/>
</dbReference>
<feature type="domain" description="MurNAc-LAA" evidence="5">
    <location>
        <begin position="210"/>
        <end position="362"/>
    </location>
</feature>
<dbReference type="EMBL" id="JACIJD010000002">
    <property type="protein sequence ID" value="MBB5692610.1"/>
    <property type="molecule type" value="Genomic_DNA"/>
</dbReference>
<dbReference type="PANTHER" id="PTHR30404:SF0">
    <property type="entry name" value="N-ACETYLMURAMOYL-L-ALANINE AMIDASE AMIC"/>
    <property type="match status" value="1"/>
</dbReference>
<evidence type="ECO:0000256" key="1">
    <source>
        <dbReference type="ARBA" id="ARBA00001561"/>
    </source>
</evidence>
<evidence type="ECO:0000259" key="5">
    <source>
        <dbReference type="SMART" id="SM00646"/>
    </source>
</evidence>
<feature type="chain" id="PRO_5032812229" description="N-acetylmuramoyl-L-alanine amidase" evidence="4">
    <location>
        <begin position="27"/>
        <end position="376"/>
    </location>
</feature>
<dbReference type="SMART" id="SM00646">
    <property type="entry name" value="Ami_3"/>
    <property type="match status" value="1"/>
</dbReference>
<accession>A0A840XZ98</accession>
<dbReference type="Proteomes" id="UP000580654">
    <property type="component" value="Unassembled WGS sequence"/>
</dbReference>
<proteinExistence type="predicted"/>
<comment type="catalytic activity">
    <reaction evidence="1">
        <text>Hydrolyzes the link between N-acetylmuramoyl residues and L-amino acid residues in certain cell-wall glycopeptides.</text>
        <dbReference type="EC" id="3.5.1.28"/>
    </reaction>
</comment>
<dbReference type="GO" id="GO:0008745">
    <property type="term" value="F:N-acetylmuramoyl-L-alanine amidase activity"/>
    <property type="evidence" value="ECO:0007669"/>
    <property type="project" value="UniProtKB-EC"/>
</dbReference>
<dbReference type="CDD" id="cd02696">
    <property type="entry name" value="MurNAc-LAA"/>
    <property type="match status" value="1"/>
</dbReference>
<keyword evidence="4" id="KW-0732">Signal</keyword>
<keyword evidence="3 6" id="KW-0378">Hydrolase</keyword>
<evidence type="ECO:0000313" key="7">
    <source>
        <dbReference type="Proteomes" id="UP000580654"/>
    </source>
</evidence>
<dbReference type="InterPro" id="IPR002508">
    <property type="entry name" value="MurNAc-LAA_cat"/>
</dbReference>
<gene>
    <name evidence="6" type="ORF">FHS87_000625</name>
</gene>
<name>A0A840XZ98_9PROT</name>
<feature type="signal peptide" evidence="4">
    <location>
        <begin position="1"/>
        <end position="26"/>
    </location>
</feature>
<dbReference type="Gene3D" id="3.40.630.40">
    <property type="entry name" value="Zn-dependent exopeptidases"/>
    <property type="match status" value="1"/>
</dbReference>
<dbReference type="GO" id="GO:0030288">
    <property type="term" value="C:outer membrane-bounded periplasmic space"/>
    <property type="evidence" value="ECO:0007669"/>
    <property type="project" value="TreeGrafter"/>
</dbReference>
<dbReference type="SUPFAM" id="SSF53187">
    <property type="entry name" value="Zn-dependent exopeptidases"/>
    <property type="match status" value="1"/>
</dbReference>
<comment type="caution">
    <text evidence="6">The sequence shown here is derived from an EMBL/GenBank/DDBJ whole genome shotgun (WGS) entry which is preliminary data.</text>
</comment>
<dbReference type="RefSeq" id="WP_184513738.1">
    <property type="nucleotide sequence ID" value="NZ_JACIJD010000002.1"/>
</dbReference>
<evidence type="ECO:0000313" key="6">
    <source>
        <dbReference type="EMBL" id="MBB5692610.1"/>
    </source>
</evidence>
<evidence type="ECO:0000256" key="4">
    <source>
        <dbReference type="SAM" id="SignalP"/>
    </source>
</evidence>
<dbReference type="AlphaFoldDB" id="A0A840XZ98"/>
<sequence length="376" mass="39088">MRPDLSRRGLLAAVLAALAAPRPAAADGASLRPDGDAAWLVLPGAASGPWRLVAEARPARLVLSLPRHEWEGPRALAGAGPVRALRWEPRARRLVLDLHGPVAAPDVGREGGALVLSIRPGPGAAFARMAGPGRPIAQGSGAAPTARPVVVLDPGHGGKDPGAIGATGTQEKRIVLAAAQEMKRRLEAGGKCRVLLTRTRDVFVPLAGRVEFARRNRAALFVSIHADSAPGARGASVYTLSETASDSLSAALARRENAADAAGGLNLPTVPAEVQRILLSLVRQETRQGSVRLANMTVGALRPRVALLPNTHRQAAFAVLKAPDIPSMLVEIGFLSSRADEAQLKRPEHRALVATALAGAVEDYLVRPGLGVASVG</sequence>
<protein>
    <recommendedName>
        <fullName evidence="2">N-acetylmuramoyl-L-alanine amidase</fullName>
        <ecNumber evidence="2">3.5.1.28</ecNumber>
    </recommendedName>
</protein>
<dbReference type="PANTHER" id="PTHR30404">
    <property type="entry name" value="N-ACETYLMURAMOYL-L-ALANINE AMIDASE"/>
    <property type="match status" value="1"/>
</dbReference>
<evidence type="ECO:0000256" key="3">
    <source>
        <dbReference type="ARBA" id="ARBA00022801"/>
    </source>
</evidence>
<organism evidence="6 7">
    <name type="scientific">Muricoccus pecuniae</name>
    <dbReference type="NCBI Taxonomy" id="693023"/>
    <lineage>
        <taxon>Bacteria</taxon>
        <taxon>Pseudomonadati</taxon>
        <taxon>Pseudomonadota</taxon>
        <taxon>Alphaproteobacteria</taxon>
        <taxon>Acetobacterales</taxon>
        <taxon>Roseomonadaceae</taxon>
        <taxon>Muricoccus</taxon>
    </lineage>
</organism>